<evidence type="ECO:0000256" key="1">
    <source>
        <dbReference type="SAM" id="MobiDB-lite"/>
    </source>
</evidence>
<gene>
    <name evidence="2" type="ORF">DFP72DRAFT_861443</name>
</gene>
<dbReference type="AlphaFoldDB" id="A0A8H6H9L9"/>
<comment type="caution">
    <text evidence="2">The sequence shown here is derived from an EMBL/GenBank/DDBJ whole genome shotgun (WGS) entry which is preliminary data.</text>
</comment>
<feature type="compositionally biased region" description="Basic residues" evidence="1">
    <location>
        <begin position="28"/>
        <end position="37"/>
    </location>
</feature>
<feature type="compositionally biased region" description="Basic and acidic residues" evidence="1">
    <location>
        <begin position="38"/>
        <end position="50"/>
    </location>
</feature>
<protein>
    <submittedName>
        <fullName evidence="2">Uncharacterized protein</fullName>
    </submittedName>
</protein>
<accession>A0A8H6H9L9</accession>
<dbReference type="Proteomes" id="UP000521943">
    <property type="component" value="Unassembled WGS sequence"/>
</dbReference>
<feature type="compositionally biased region" description="Polar residues" evidence="1">
    <location>
        <begin position="7"/>
        <end position="19"/>
    </location>
</feature>
<sequence length="737" mass="81821">MAPTPSVWESLQRPSSSISGDEDGAPPLKKRATKNKTKGKERESVFKKPETPAPAALQDFGAALNEGLFNFGEGETDEEGVGDASMADTSAQDHVPAVTERFPPMIDLTTISKAGRRSSLASGTATLEGSGSGGAGRDPGLMPSEKLPSVPGPLPDGWLEAFSSAESSIVTTQIMNKHIQHLRWSYRCLLAHHAHTIQVRALLHHQSYNVRWTLEAQSAAQIHGDPSKRRMAKRAEIQLWRTGIYGRMKREWPVLPVDKMPSICRMVDESFAGRQDADQLPIGRWVFADELEIDQSTSRHDVHKANAPPYPHGTLFSAVGEASLLMPTDYQAFKTFHIRNLFPPLCSLHMLHPIQPPPTAIPAISDDAMSCSPAPNVSPVALMATMAHISNKIQYLSTMVNQVHNHAIVLRTSNENLLDQVFETRMDIGRVSERLNYEDGLDLEGHGEDIRAEIAERRRIHRPRELPYGMLPAGWRHSGEFKLLEGTAPAIVPPFIPTSSIFYVVTKGRVPGIYSDGEWVKHLQAGLDHYKKRCIESEHLWEAFQLWDDALHTLQIIGRTPGDEEKYGPNGFHVPTYESRIVGQPKSCRRPWDSRPKIGQPNLGSASLNLAAPTWDQALKRGGRLWGPYSISSPGTRPVMARIGKDVVQIFQASSRLETGVTDFRLAWSVNLKSHLKLTQLVGVNTKAPSHCDNIENRAREDEGGWGNLCRLRDWDPLPIFQSFRTGALGDPFFYTP</sequence>
<reference evidence="2 3" key="1">
    <citation type="submission" date="2020-07" db="EMBL/GenBank/DDBJ databases">
        <title>Comparative genomics of pyrophilous fungi reveals a link between fire events and developmental genes.</title>
        <authorList>
            <consortium name="DOE Joint Genome Institute"/>
            <person name="Steindorff A.S."/>
            <person name="Carver A."/>
            <person name="Calhoun S."/>
            <person name="Stillman K."/>
            <person name="Liu H."/>
            <person name="Lipzen A."/>
            <person name="Pangilinan J."/>
            <person name="Labutti K."/>
            <person name="Bruns T.D."/>
            <person name="Grigoriev I.V."/>
        </authorList>
    </citation>
    <scope>NUCLEOTIDE SEQUENCE [LARGE SCALE GENOMIC DNA]</scope>
    <source>
        <strain evidence="2 3">CBS 144469</strain>
    </source>
</reference>
<evidence type="ECO:0000313" key="3">
    <source>
        <dbReference type="Proteomes" id="UP000521943"/>
    </source>
</evidence>
<keyword evidence="3" id="KW-1185">Reference proteome</keyword>
<proteinExistence type="predicted"/>
<name>A0A8H6H9L9_9AGAR</name>
<evidence type="ECO:0000313" key="2">
    <source>
        <dbReference type="EMBL" id="KAF6741848.1"/>
    </source>
</evidence>
<feature type="region of interest" description="Disordered" evidence="1">
    <location>
        <begin position="1"/>
        <end position="55"/>
    </location>
</feature>
<feature type="region of interest" description="Disordered" evidence="1">
    <location>
        <begin position="113"/>
        <end position="150"/>
    </location>
</feature>
<organism evidence="2 3">
    <name type="scientific">Ephemerocybe angulata</name>
    <dbReference type="NCBI Taxonomy" id="980116"/>
    <lineage>
        <taxon>Eukaryota</taxon>
        <taxon>Fungi</taxon>
        <taxon>Dikarya</taxon>
        <taxon>Basidiomycota</taxon>
        <taxon>Agaricomycotina</taxon>
        <taxon>Agaricomycetes</taxon>
        <taxon>Agaricomycetidae</taxon>
        <taxon>Agaricales</taxon>
        <taxon>Agaricineae</taxon>
        <taxon>Psathyrellaceae</taxon>
        <taxon>Ephemerocybe</taxon>
    </lineage>
</organism>
<dbReference type="EMBL" id="JACGCI010000215">
    <property type="protein sequence ID" value="KAF6741848.1"/>
    <property type="molecule type" value="Genomic_DNA"/>
</dbReference>